<dbReference type="InterPro" id="IPR032675">
    <property type="entry name" value="LRR_dom_sf"/>
</dbReference>
<dbReference type="Gene3D" id="3.80.10.10">
    <property type="entry name" value="Ribonuclease Inhibitor"/>
    <property type="match status" value="1"/>
</dbReference>
<dbReference type="EMBL" id="JBGMDY010000009">
    <property type="protein sequence ID" value="KAL2322659.1"/>
    <property type="molecule type" value="Genomic_DNA"/>
</dbReference>
<keyword evidence="4" id="KW-1185">Reference proteome</keyword>
<proteinExistence type="predicted"/>
<sequence length="438" mass="50632">MDIIFFFTNAKNMLQQKIHKTIDYLMALLDVRCGFVDEEHAEKILTRSIELIDLKEDAFAILELPEINKLLLEGLPNLRCFSLGEIVKWPSLENISVNNCPNLEMFGLGRIKMSKIKPVITKNMEKLDIDTRIAYLFESWEELVIRFVALSKVVFKSLSRLEVFYYHHLEFPNLQTLMIEDCPKLIKFTTGFATTNASDTIDVKSFSELNELQLDNCERLVYVIHSKTLQEFRNLKKLAVSHCKALKMVFHIDGEIAHSLELLQLLNELTLTYLPNLTHIINREISMFGQHLKILQVKQCESLNTLPVSLMLKNIQIHDCKALEKVIIINKKEGTRDNFHQLNDVSLENLTMLFSVFPTTYEFPSLETLKIANCPIMNTFVEESNEVKDFSELATSNCFFPNSKLWLGNLKKIISYIRDSSGEEPLKEEVQDKGDRML</sequence>
<accession>A0ABD1LGM2</accession>
<evidence type="ECO:0000256" key="1">
    <source>
        <dbReference type="ARBA" id="ARBA00022821"/>
    </source>
</evidence>
<keyword evidence="1" id="KW-0611">Plant defense</keyword>
<evidence type="ECO:0000313" key="3">
    <source>
        <dbReference type="EMBL" id="KAL2322659.1"/>
    </source>
</evidence>
<dbReference type="AlphaFoldDB" id="A0ABD1LGM2"/>
<protein>
    <recommendedName>
        <fullName evidence="2">Disease resistance protein At4g27190-like leucine-rich repeats domain-containing protein</fullName>
    </recommendedName>
</protein>
<dbReference type="SUPFAM" id="SSF52058">
    <property type="entry name" value="L domain-like"/>
    <property type="match status" value="1"/>
</dbReference>
<evidence type="ECO:0000313" key="4">
    <source>
        <dbReference type="Proteomes" id="UP001603857"/>
    </source>
</evidence>
<evidence type="ECO:0000259" key="2">
    <source>
        <dbReference type="Pfam" id="PF23247"/>
    </source>
</evidence>
<dbReference type="PANTHER" id="PTHR33463">
    <property type="entry name" value="NB-ARC DOMAIN-CONTAINING PROTEIN-RELATED"/>
    <property type="match status" value="1"/>
</dbReference>
<gene>
    <name evidence="3" type="ORF">Fmac_027038</name>
</gene>
<dbReference type="Pfam" id="PF23247">
    <property type="entry name" value="LRR_RPS2"/>
    <property type="match status" value="1"/>
</dbReference>
<dbReference type="InterPro" id="IPR057135">
    <property type="entry name" value="At4g27190-like_LRR"/>
</dbReference>
<reference evidence="3 4" key="1">
    <citation type="submission" date="2024-08" db="EMBL/GenBank/DDBJ databases">
        <title>Insights into the chromosomal genome structure of Flemingia macrophylla.</title>
        <authorList>
            <person name="Ding Y."/>
            <person name="Zhao Y."/>
            <person name="Bi W."/>
            <person name="Wu M."/>
            <person name="Zhao G."/>
            <person name="Gong Y."/>
            <person name="Li W."/>
            <person name="Zhang P."/>
        </authorList>
    </citation>
    <scope>NUCLEOTIDE SEQUENCE [LARGE SCALE GENOMIC DNA]</scope>
    <source>
        <strain evidence="3">DYQJB</strain>
        <tissue evidence="3">Leaf</tissue>
    </source>
</reference>
<dbReference type="PANTHER" id="PTHR33463:SF198">
    <property type="entry name" value="RPP4C3"/>
    <property type="match status" value="1"/>
</dbReference>
<name>A0ABD1LGM2_9FABA</name>
<dbReference type="InterPro" id="IPR050905">
    <property type="entry name" value="Plant_NBS-LRR"/>
</dbReference>
<organism evidence="3 4">
    <name type="scientific">Flemingia macrophylla</name>
    <dbReference type="NCBI Taxonomy" id="520843"/>
    <lineage>
        <taxon>Eukaryota</taxon>
        <taxon>Viridiplantae</taxon>
        <taxon>Streptophyta</taxon>
        <taxon>Embryophyta</taxon>
        <taxon>Tracheophyta</taxon>
        <taxon>Spermatophyta</taxon>
        <taxon>Magnoliopsida</taxon>
        <taxon>eudicotyledons</taxon>
        <taxon>Gunneridae</taxon>
        <taxon>Pentapetalae</taxon>
        <taxon>rosids</taxon>
        <taxon>fabids</taxon>
        <taxon>Fabales</taxon>
        <taxon>Fabaceae</taxon>
        <taxon>Papilionoideae</taxon>
        <taxon>50 kb inversion clade</taxon>
        <taxon>NPAAA clade</taxon>
        <taxon>indigoferoid/millettioid clade</taxon>
        <taxon>Phaseoleae</taxon>
        <taxon>Flemingia</taxon>
    </lineage>
</organism>
<dbReference type="Proteomes" id="UP001603857">
    <property type="component" value="Unassembled WGS sequence"/>
</dbReference>
<feature type="domain" description="Disease resistance protein At4g27190-like leucine-rich repeats" evidence="2">
    <location>
        <begin position="201"/>
        <end position="306"/>
    </location>
</feature>
<comment type="caution">
    <text evidence="3">The sequence shown here is derived from an EMBL/GenBank/DDBJ whole genome shotgun (WGS) entry which is preliminary data.</text>
</comment>